<organism evidence="2 3">
    <name type="scientific">Vitrella brassicaformis (strain CCMP3155)</name>
    <dbReference type="NCBI Taxonomy" id="1169540"/>
    <lineage>
        <taxon>Eukaryota</taxon>
        <taxon>Sar</taxon>
        <taxon>Alveolata</taxon>
        <taxon>Colpodellida</taxon>
        <taxon>Vitrellaceae</taxon>
        <taxon>Vitrella</taxon>
    </lineage>
</organism>
<sequence>MLVCESDDYDNGGPAKAHLDTGSPLLAQSSGRSTAAPGPSIVHASSCLNPIIEDHPRVTNINPHTGQQFQLQLVHLCLTCQRRDMNDCHLKAQLKNYSDHIRYLEEERAFWDAQREERNRLAEYEQGKIYGGRP</sequence>
<keyword evidence="3" id="KW-1185">Reference proteome</keyword>
<feature type="compositionally biased region" description="Acidic residues" evidence="1">
    <location>
        <begin position="1"/>
        <end position="10"/>
    </location>
</feature>
<accession>A0A0G4GX77</accession>
<protein>
    <submittedName>
        <fullName evidence="2">Uncharacterized protein</fullName>
    </submittedName>
</protein>
<name>A0A0G4GX77_VITBC</name>
<dbReference type="VEuPathDB" id="CryptoDB:Vbra_908"/>
<gene>
    <name evidence="2" type="ORF">Vbra_908</name>
</gene>
<dbReference type="AlphaFoldDB" id="A0A0G4GX77"/>
<feature type="region of interest" description="Disordered" evidence="1">
    <location>
        <begin position="1"/>
        <end position="38"/>
    </location>
</feature>
<dbReference type="InParanoid" id="A0A0G4GX77"/>
<evidence type="ECO:0000313" key="2">
    <source>
        <dbReference type="EMBL" id="CEM35672.1"/>
    </source>
</evidence>
<reference evidence="2 3" key="1">
    <citation type="submission" date="2014-11" db="EMBL/GenBank/DDBJ databases">
        <authorList>
            <person name="Zhu J."/>
            <person name="Qi W."/>
            <person name="Song R."/>
        </authorList>
    </citation>
    <scope>NUCLEOTIDE SEQUENCE [LARGE SCALE GENOMIC DNA]</scope>
</reference>
<dbReference type="EMBL" id="CDMY01000859">
    <property type="protein sequence ID" value="CEM35672.1"/>
    <property type="molecule type" value="Genomic_DNA"/>
</dbReference>
<evidence type="ECO:0000256" key="1">
    <source>
        <dbReference type="SAM" id="MobiDB-lite"/>
    </source>
</evidence>
<evidence type="ECO:0000313" key="3">
    <source>
        <dbReference type="Proteomes" id="UP000041254"/>
    </source>
</evidence>
<dbReference type="Proteomes" id="UP000041254">
    <property type="component" value="Unassembled WGS sequence"/>
</dbReference>
<proteinExistence type="predicted"/>